<comment type="caution">
    <text evidence="7">The sequence shown here is derived from an EMBL/GenBank/DDBJ whole genome shotgun (WGS) entry which is preliminary data.</text>
</comment>
<gene>
    <name evidence="7" type="ORF">EFB08_20405</name>
</gene>
<evidence type="ECO:0000256" key="2">
    <source>
        <dbReference type="ARBA" id="ARBA00012438"/>
    </source>
</evidence>
<dbReference type="GO" id="GO:0000156">
    <property type="term" value="F:phosphorelay response regulator activity"/>
    <property type="evidence" value="ECO:0007669"/>
    <property type="project" value="TreeGrafter"/>
</dbReference>
<dbReference type="InterPro" id="IPR005467">
    <property type="entry name" value="His_kinase_dom"/>
</dbReference>
<dbReference type="RefSeq" id="WP_123128828.1">
    <property type="nucleotide sequence ID" value="NZ_RJJD01000021.1"/>
</dbReference>
<evidence type="ECO:0000313" key="7">
    <source>
        <dbReference type="EMBL" id="RNI22468.1"/>
    </source>
</evidence>
<dbReference type="InterPro" id="IPR036097">
    <property type="entry name" value="HisK_dim/P_sf"/>
</dbReference>
<dbReference type="SMART" id="SM00388">
    <property type="entry name" value="HisKA"/>
    <property type="match status" value="1"/>
</dbReference>
<name>A0A3M9MCZ4_9BACT</name>
<keyword evidence="5 7" id="KW-0418">Kinase</keyword>
<reference evidence="7 8" key="1">
    <citation type="submission" date="2018-11" db="EMBL/GenBank/DDBJ databases">
        <title>Rufibacter latericius sp. nov., isolated from water in Baiyang Lake.</title>
        <authorList>
            <person name="Yang Y."/>
        </authorList>
    </citation>
    <scope>NUCLEOTIDE SEQUENCE [LARGE SCALE GENOMIC DNA]</scope>
    <source>
        <strain evidence="7 8">R-22-1c-1</strain>
    </source>
</reference>
<dbReference type="Gene3D" id="1.10.287.130">
    <property type="match status" value="1"/>
</dbReference>
<dbReference type="SMART" id="SM00387">
    <property type="entry name" value="HATPase_c"/>
    <property type="match status" value="1"/>
</dbReference>
<keyword evidence="4" id="KW-0808">Transferase</keyword>
<evidence type="ECO:0000256" key="3">
    <source>
        <dbReference type="ARBA" id="ARBA00022553"/>
    </source>
</evidence>
<dbReference type="PANTHER" id="PTHR42878:SF15">
    <property type="entry name" value="BACTERIOPHYTOCHROME"/>
    <property type="match status" value="1"/>
</dbReference>
<evidence type="ECO:0000256" key="1">
    <source>
        <dbReference type="ARBA" id="ARBA00000085"/>
    </source>
</evidence>
<dbReference type="InterPro" id="IPR004358">
    <property type="entry name" value="Sig_transdc_His_kin-like_C"/>
</dbReference>
<dbReference type="Pfam" id="PF00512">
    <property type="entry name" value="HisKA"/>
    <property type="match status" value="1"/>
</dbReference>
<protein>
    <recommendedName>
        <fullName evidence="2">histidine kinase</fullName>
        <ecNumber evidence="2">2.7.13.3</ecNumber>
    </recommendedName>
</protein>
<dbReference type="InterPro" id="IPR050351">
    <property type="entry name" value="BphY/WalK/GraS-like"/>
</dbReference>
<dbReference type="GO" id="GO:0030295">
    <property type="term" value="F:protein kinase activator activity"/>
    <property type="evidence" value="ECO:0007669"/>
    <property type="project" value="TreeGrafter"/>
</dbReference>
<keyword evidence="3" id="KW-0597">Phosphoprotein</keyword>
<comment type="catalytic activity">
    <reaction evidence="1">
        <text>ATP + protein L-histidine = ADP + protein N-phospho-L-histidine.</text>
        <dbReference type="EC" id="2.7.13.3"/>
    </reaction>
</comment>
<dbReference type="Proteomes" id="UP000272117">
    <property type="component" value="Unassembled WGS sequence"/>
</dbReference>
<dbReference type="AlphaFoldDB" id="A0A3M9MCZ4"/>
<keyword evidence="8" id="KW-1185">Reference proteome</keyword>
<evidence type="ECO:0000259" key="6">
    <source>
        <dbReference type="PROSITE" id="PS50109"/>
    </source>
</evidence>
<sequence>MMHQKQTCEQQLENLRQEYEEFAYLVSHDLKAPLRAINNLSAWIEEDLGDDLAPDIQKNIQLLQQRTDRMERMISGLLDFSRITRYDLNINEVNVQELVQHLADQIAHGSPLEVHASGLPTLTTYAKKLETVFRLLLQNAAKFNQSAKPQVWITAQEQEEAFLFTVKDNGIGISTEAQEKVFKMFYSVQPKEHNEGIGAGLAIARKIIQFVGGTIRVQSTLGQGAEFSFLWPKHV</sequence>
<dbReference type="Gene3D" id="3.30.565.10">
    <property type="entry name" value="Histidine kinase-like ATPase, C-terminal domain"/>
    <property type="match status" value="1"/>
</dbReference>
<dbReference type="Pfam" id="PF02518">
    <property type="entry name" value="HATPase_c"/>
    <property type="match status" value="1"/>
</dbReference>
<evidence type="ECO:0000256" key="5">
    <source>
        <dbReference type="ARBA" id="ARBA00022777"/>
    </source>
</evidence>
<dbReference type="SUPFAM" id="SSF55874">
    <property type="entry name" value="ATPase domain of HSP90 chaperone/DNA topoisomerase II/histidine kinase"/>
    <property type="match status" value="1"/>
</dbReference>
<dbReference type="InterPro" id="IPR003594">
    <property type="entry name" value="HATPase_dom"/>
</dbReference>
<dbReference type="PANTHER" id="PTHR42878">
    <property type="entry name" value="TWO-COMPONENT HISTIDINE KINASE"/>
    <property type="match status" value="1"/>
</dbReference>
<accession>A0A3M9MCZ4</accession>
<dbReference type="SUPFAM" id="SSF47384">
    <property type="entry name" value="Homodimeric domain of signal transducing histidine kinase"/>
    <property type="match status" value="1"/>
</dbReference>
<dbReference type="CDD" id="cd00082">
    <property type="entry name" value="HisKA"/>
    <property type="match status" value="1"/>
</dbReference>
<dbReference type="GO" id="GO:0007234">
    <property type="term" value="P:osmosensory signaling via phosphorelay pathway"/>
    <property type="evidence" value="ECO:0007669"/>
    <property type="project" value="TreeGrafter"/>
</dbReference>
<feature type="domain" description="Histidine kinase" evidence="6">
    <location>
        <begin position="25"/>
        <end position="235"/>
    </location>
</feature>
<evidence type="ECO:0000313" key="8">
    <source>
        <dbReference type="Proteomes" id="UP000272117"/>
    </source>
</evidence>
<dbReference type="PROSITE" id="PS50109">
    <property type="entry name" value="HIS_KIN"/>
    <property type="match status" value="1"/>
</dbReference>
<dbReference type="InterPro" id="IPR036890">
    <property type="entry name" value="HATPase_C_sf"/>
</dbReference>
<evidence type="ECO:0000256" key="4">
    <source>
        <dbReference type="ARBA" id="ARBA00022679"/>
    </source>
</evidence>
<dbReference type="PRINTS" id="PR00344">
    <property type="entry name" value="BCTRLSENSOR"/>
</dbReference>
<dbReference type="EC" id="2.7.13.3" evidence="2"/>
<dbReference type="InterPro" id="IPR003661">
    <property type="entry name" value="HisK_dim/P_dom"/>
</dbReference>
<proteinExistence type="predicted"/>
<organism evidence="7 8">
    <name type="scientific">Rufibacter latericius</name>
    <dbReference type="NCBI Taxonomy" id="2487040"/>
    <lineage>
        <taxon>Bacteria</taxon>
        <taxon>Pseudomonadati</taxon>
        <taxon>Bacteroidota</taxon>
        <taxon>Cytophagia</taxon>
        <taxon>Cytophagales</taxon>
        <taxon>Hymenobacteraceae</taxon>
        <taxon>Rufibacter</taxon>
    </lineage>
</organism>
<dbReference type="GO" id="GO:0000155">
    <property type="term" value="F:phosphorelay sensor kinase activity"/>
    <property type="evidence" value="ECO:0007669"/>
    <property type="project" value="InterPro"/>
</dbReference>
<dbReference type="OrthoDB" id="9766459at2"/>
<dbReference type="EMBL" id="RJJD01000021">
    <property type="protein sequence ID" value="RNI22468.1"/>
    <property type="molecule type" value="Genomic_DNA"/>
</dbReference>